<keyword evidence="3" id="KW-1185">Reference proteome</keyword>
<dbReference type="RefSeq" id="WP_015820514.1">
    <property type="nucleotide sequence ID" value="NC_012997.1"/>
</dbReference>
<dbReference type="Gene3D" id="3.40.50.300">
    <property type="entry name" value="P-loop containing nucleotide triphosphate hydrolases"/>
    <property type="match status" value="1"/>
</dbReference>
<dbReference type="eggNOG" id="COG0464">
    <property type="taxonomic scope" value="Bacteria"/>
</dbReference>
<dbReference type="STRING" id="377629.TERTU_1559"/>
<protein>
    <submittedName>
        <fullName evidence="2">ATPase, AAA family</fullName>
    </submittedName>
</protein>
<dbReference type="SUPFAM" id="SSF52540">
    <property type="entry name" value="P-loop containing nucleoside triphosphate hydrolases"/>
    <property type="match status" value="1"/>
</dbReference>
<dbReference type="Pfam" id="PF00004">
    <property type="entry name" value="AAA"/>
    <property type="match status" value="1"/>
</dbReference>
<dbReference type="InterPro" id="IPR027417">
    <property type="entry name" value="P-loop_NTPase"/>
</dbReference>
<evidence type="ECO:0000313" key="2">
    <source>
        <dbReference type="EMBL" id="ACR14399.1"/>
    </source>
</evidence>
<accession>C5BTD0</accession>
<sequence length="568" mass="64015">MKLQIDRPFVEAMVSEFEELGFLAEQLKFGNRAEATLQRFTAQHMDYLKQLYTDYGPSMMGHVAHISTLQRAMCANDEKFGKGDLEKLVPAVSTFLTENAQRGWMFKINTAGKALPYLVTRIDFTPPGEEESGRLLIELKTNSLGKIQTVNISILDKDIEGKSIAEIFAEKGFLRETPELLEAYDTSSEKYFRWRSAYGKQFLAQGTGIFAEDPSASHRNQDWSRKSVVVLSSSGSAAKLVNDEEILQNRELTLDAPGNILAKYLRKAGRSVNFSDKVEKATEAVANAIPDTLFTELPVHGYVLMFHLDLHHHLWVHVDDMQEYIYQPELKDKLVLPPEQTDLIDILTAEMDMLMDDIVEGKSGGTTVLCAGPAGVGKTLTAEVYSEIIRRPLYRVHSGQLGLNVTEMEKALKDTLTRAQRWGAVMLIDEADVYIKRRDDNIAANAVVGVFLRVLEYFNGLLFLTTNRVHDIDEAIVSRCIALIKYHPPELEDRERIWQVMSDQFALNLSGTLVHDLAERFPQACGRDIKGLAKLVAKYCQYKSVPPDMTVFERCCIFRGLEAKTPYG</sequence>
<dbReference type="OrthoDB" id="9809379at2"/>
<gene>
    <name evidence="2" type="ordered locus">TERTU_1559</name>
</gene>
<dbReference type="SMART" id="SM00382">
    <property type="entry name" value="AAA"/>
    <property type="match status" value="1"/>
</dbReference>
<evidence type="ECO:0000259" key="1">
    <source>
        <dbReference type="SMART" id="SM00382"/>
    </source>
</evidence>
<dbReference type="InterPro" id="IPR003593">
    <property type="entry name" value="AAA+_ATPase"/>
</dbReference>
<dbReference type="PANTHER" id="PTHR46411">
    <property type="entry name" value="FAMILY ATPASE, PUTATIVE-RELATED"/>
    <property type="match status" value="1"/>
</dbReference>
<name>C5BTD0_TERTT</name>
<dbReference type="GO" id="GO:0005524">
    <property type="term" value="F:ATP binding"/>
    <property type="evidence" value="ECO:0007669"/>
    <property type="project" value="InterPro"/>
</dbReference>
<dbReference type="GO" id="GO:0016887">
    <property type="term" value="F:ATP hydrolysis activity"/>
    <property type="evidence" value="ECO:0007669"/>
    <property type="project" value="InterPro"/>
</dbReference>
<dbReference type="PANTHER" id="PTHR46411:SF3">
    <property type="entry name" value="AAA+ ATPASE DOMAIN-CONTAINING PROTEIN"/>
    <property type="match status" value="1"/>
</dbReference>
<dbReference type="EMBL" id="CP001614">
    <property type="protein sequence ID" value="ACR14399.1"/>
    <property type="molecule type" value="Genomic_DNA"/>
</dbReference>
<dbReference type="AlphaFoldDB" id="C5BTD0"/>
<feature type="domain" description="AAA+ ATPase" evidence="1">
    <location>
        <begin position="364"/>
        <end position="491"/>
    </location>
</feature>
<proteinExistence type="predicted"/>
<dbReference type="InterPro" id="IPR003959">
    <property type="entry name" value="ATPase_AAA_core"/>
</dbReference>
<dbReference type="Proteomes" id="UP000009080">
    <property type="component" value="Chromosome"/>
</dbReference>
<organism evidence="2 3">
    <name type="scientific">Teredinibacter turnerae (strain ATCC 39867 / T7901)</name>
    <dbReference type="NCBI Taxonomy" id="377629"/>
    <lineage>
        <taxon>Bacteria</taxon>
        <taxon>Pseudomonadati</taxon>
        <taxon>Pseudomonadota</taxon>
        <taxon>Gammaproteobacteria</taxon>
        <taxon>Cellvibrionales</taxon>
        <taxon>Cellvibrionaceae</taxon>
        <taxon>Teredinibacter</taxon>
    </lineage>
</organism>
<evidence type="ECO:0000313" key="3">
    <source>
        <dbReference type="Proteomes" id="UP000009080"/>
    </source>
</evidence>
<dbReference type="HOGENOM" id="CLU_509728_0_0_6"/>
<dbReference type="KEGG" id="ttu:TERTU_1559"/>
<reference evidence="2 3" key="1">
    <citation type="journal article" date="2009" name="PLoS ONE">
        <title>The complete genome of Teredinibacter turnerae T7901: an intracellular endosymbiont of marine wood-boring bivalves (shipworms).</title>
        <authorList>
            <person name="Yang J.C."/>
            <person name="Madupu R."/>
            <person name="Durkin A.S."/>
            <person name="Ekborg N.A."/>
            <person name="Pedamallu C.S."/>
            <person name="Hostetler J.B."/>
            <person name="Radune D."/>
            <person name="Toms B.S."/>
            <person name="Henrissat B."/>
            <person name="Coutinho P.M."/>
            <person name="Schwarz S."/>
            <person name="Field L."/>
            <person name="Trindade-Silva A.E."/>
            <person name="Soares C.A.G."/>
            <person name="Elshahawi S."/>
            <person name="Hanora A."/>
            <person name="Schmidt E.W."/>
            <person name="Haygood M.G."/>
            <person name="Posfai J."/>
            <person name="Benner J."/>
            <person name="Madinger C."/>
            <person name="Nove J."/>
            <person name="Anton B."/>
            <person name="Chaudhary K."/>
            <person name="Foster J."/>
            <person name="Holman A."/>
            <person name="Kumar S."/>
            <person name="Lessard P.A."/>
            <person name="Luyten Y.A."/>
            <person name="Slatko B."/>
            <person name="Wood N."/>
            <person name="Wu B."/>
            <person name="Teplitski M."/>
            <person name="Mougous J.D."/>
            <person name="Ward N."/>
            <person name="Eisen J.A."/>
            <person name="Badger J.H."/>
            <person name="Distel D.L."/>
        </authorList>
    </citation>
    <scope>NUCLEOTIDE SEQUENCE [LARGE SCALE GENOMIC DNA]</scope>
    <source>
        <strain evidence="3">ATCC 39867 / T7901</strain>
    </source>
</reference>